<organism evidence="3 4">
    <name type="scientific">Spirosoma agri</name>
    <dbReference type="NCBI Taxonomy" id="1987381"/>
    <lineage>
        <taxon>Bacteria</taxon>
        <taxon>Pseudomonadati</taxon>
        <taxon>Bacteroidota</taxon>
        <taxon>Cytophagia</taxon>
        <taxon>Cytophagales</taxon>
        <taxon>Cytophagaceae</taxon>
        <taxon>Spirosoma</taxon>
    </lineage>
</organism>
<dbReference type="AlphaFoldDB" id="A0A6M0IQX4"/>
<proteinExistence type="predicted"/>
<dbReference type="Pfam" id="PF18962">
    <property type="entry name" value="Por_Secre_tail"/>
    <property type="match status" value="1"/>
</dbReference>
<feature type="chain" id="PRO_5027011696" evidence="1">
    <location>
        <begin position="25"/>
        <end position="132"/>
    </location>
</feature>
<evidence type="ECO:0000256" key="1">
    <source>
        <dbReference type="SAM" id="SignalP"/>
    </source>
</evidence>
<dbReference type="InterPro" id="IPR026444">
    <property type="entry name" value="Secre_tail"/>
</dbReference>
<keyword evidence="4" id="KW-1185">Reference proteome</keyword>
<dbReference type="Proteomes" id="UP000477386">
    <property type="component" value="Unassembled WGS sequence"/>
</dbReference>
<evidence type="ECO:0000259" key="2">
    <source>
        <dbReference type="Pfam" id="PF18962"/>
    </source>
</evidence>
<dbReference type="EMBL" id="JAAGNZ010000007">
    <property type="protein sequence ID" value="NEU70696.1"/>
    <property type="molecule type" value="Genomic_DNA"/>
</dbReference>
<dbReference type="RefSeq" id="WP_164044007.1">
    <property type="nucleotide sequence ID" value="NZ_JAAGNZ010000007.1"/>
</dbReference>
<evidence type="ECO:0000313" key="4">
    <source>
        <dbReference type="Proteomes" id="UP000477386"/>
    </source>
</evidence>
<name>A0A6M0IQX4_9BACT</name>
<accession>A0A6M0IQX4</accession>
<gene>
    <name evidence="3" type="ORF">GK091_27780</name>
</gene>
<evidence type="ECO:0000313" key="3">
    <source>
        <dbReference type="EMBL" id="NEU70696.1"/>
    </source>
</evidence>
<feature type="signal peptide" evidence="1">
    <location>
        <begin position="1"/>
        <end position="24"/>
    </location>
</feature>
<dbReference type="NCBIfam" id="TIGR04183">
    <property type="entry name" value="Por_Secre_tail"/>
    <property type="match status" value="1"/>
</dbReference>
<reference evidence="3 4" key="1">
    <citation type="submission" date="2020-02" db="EMBL/GenBank/DDBJ databases">
        <title>Draft genome sequence of two Spirosoma agri KCTC 52727 and Spirosoma terrae KCTC 52035.</title>
        <authorList>
            <person name="Rojas J."/>
            <person name="Ambika Manirajan B."/>
            <person name="Ratering S."/>
            <person name="Suarez C."/>
            <person name="Schnell S."/>
        </authorList>
    </citation>
    <scope>NUCLEOTIDE SEQUENCE [LARGE SCALE GENOMIC DNA]</scope>
    <source>
        <strain evidence="3 4">KCTC 52727</strain>
    </source>
</reference>
<keyword evidence="1" id="KW-0732">Signal</keyword>
<protein>
    <submittedName>
        <fullName evidence="3">T9SS type A sorting domain-containing protein</fullName>
    </submittedName>
</protein>
<feature type="domain" description="Secretion system C-terminal sorting" evidence="2">
    <location>
        <begin position="48"/>
        <end position="114"/>
    </location>
</feature>
<sequence>MKTLFNSLLVAFTVSLVTVSASFAETNPGKQTAPAATYKTGIYTNRAGNLNIALDKETKGSVSIKLKNTAGKVLFDQYLGKNEKSTRISLNMNELPDGTYQLEISNGVDTSTQTVTLATKLPSSPSRLVAIN</sequence>
<comment type="caution">
    <text evidence="3">The sequence shown here is derived from an EMBL/GenBank/DDBJ whole genome shotgun (WGS) entry which is preliminary data.</text>
</comment>